<sequence length="566" mass="62123">LSTSSNKPSENSSGWKDVNYSKGEKTIKLNDLDNGTYYLWVKDKAGNISDTTDKSKFVVDKIDKVKPTCSISASGTEGDNNWFKSNIKLELEYNDTGGSDVDKYGMVNSSTVNYNSKKTVTHSVNTKGITYYGYVKDKAGNTNKCSLTIKKDSTKPTCSITAKGTKGDNNWFKSTVNMTLKYSDEGGSEVASYDISSVPTESFNNRSSISHAGDTKGFNYYGYVKDNAGNTTKCSLTVKKDSTKPTCSLTQSSFVNYVKSVTLSINGYDLTSGLASKPYSWINKNSFGTSSTYTVRSNGTYNAYVKDKAGNIGNCNKSISNIISKPNKPTIKNPTNGNWVNYDFSLTVSTTSRADTLGYWYYSYDAKNWTRYDKSGYNSYGKQTFVTSPYSAERNQATYIRVCNKVASGPNDTANCSDYASTMIRIDKTPPSLSSANMNGLDFYQIDNNGNRIGAYMKDQNCNIGQGRCTATICLVNVPGGHTRPIAKYWVIDKGSGYRTSLSTLVTYNRNNGVIGDNYCLWTRGDNPCRMVITSRAYDYAGNVNNSIIVTEYRVGYIGSGDGTGC</sequence>
<comment type="caution">
    <text evidence="1">The sequence shown here is derived from an EMBL/GenBank/DDBJ whole genome shotgun (WGS) entry which is preliminary data.</text>
</comment>
<evidence type="ECO:0000313" key="2">
    <source>
        <dbReference type="Proteomes" id="UP000886786"/>
    </source>
</evidence>
<dbReference type="Proteomes" id="UP000886786">
    <property type="component" value="Unassembled WGS sequence"/>
</dbReference>
<organism evidence="1 2">
    <name type="scientific">Candidatus Coprosoma intestinipullorum</name>
    <dbReference type="NCBI Taxonomy" id="2840752"/>
    <lineage>
        <taxon>Bacteria</taxon>
        <taxon>Bacillati</taxon>
        <taxon>Bacillota</taxon>
        <taxon>Bacillota incertae sedis</taxon>
        <taxon>Candidatus Coprosoma</taxon>
    </lineage>
</organism>
<reference evidence="1" key="1">
    <citation type="submission" date="2020-10" db="EMBL/GenBank/DDBJ databases">
        <authorList>
            <person name="Gilroy R."/>
        </authorList>
    </citation>
    <scope>NUCLEOTIDE SEQUENCE</scope>
    <source>
        <strain evidence="1">CHK147-3167</strain>
    </source>
</reference>
<protein>
    <submittedName>
        <fullName evidence="1">Uncharacterized protein</fullName>
    </submittedName>
</protein>
<dbReference type="AlphaFoldDB" id="A0A9D0ZRN6"/>
<gene>
    <name evidence="1" type="ORF">IAB27_00360</name>
</gene>
<evidence type="ECO:0000313" key="1">
    <source>
        <dbReference type="EMBL" id="HIQ90070.1"/>
    </source>
</evidence>
<proteinExistence type="predicted"/>
<feature type="non-terminal residue" evidence="1">
    <location>
        <position position="1"/>
    </location>
</feature>
<dbReference type="EMBL" id="DVFV01000010">
    <property type="protein sequence ID" value="HIQ90070.1"/>
    <property type="molecule type" value="Genomic_DNA"/>
</dbReference>
<name>A0A9D0ZRN6_9FIRM</name>
<accession>A0A9D0ZRN6</accession>
<reference evidence="1" key="2">
    <citation type="journal article" date="2021" name="PeerJ">
        <title>Extensive microbial diversity within the chicken gut microbiome revealed by metagenomics and culture.</title>
        <authorList>
            <person name="Gilroy R."/>
            <person name="Ravi A."/>
            <person name="Getino M."/>
            <person name="Pursley I."/>
            <person name="Horton D.L."/>
            <person name="Alikhan N.F."/>
            <person name="Baker D."/>
            <person name="Gharbi K."/>
            <person name="Hall N."/>
            <person name="Watson M."/>
            <person name="Adriaenssens E.M."/>
            <person name="Foster-Nyarko E."/>
            <person name="Jarju S."/>
            <person name="Secka A."/>
            <person name="Antonio M."/>
            <person name="Oren A."/>
            <person name="Chaudhuri R.R."/>
            <person name="La Ragione R."/>
            <person name="Hildebrand F."/>
            <person name="Pallen M.J."/>
        </authorList>
    </citation>
    <scope>NUCLEOTIDE SEQUENCE</scope>
    <source>
        <strain evidence="1">CHK147-3167</strain>
    </source>
</reference>